<reference evidence="2 3" key="1">
    <citation type="submission" date="2023-03" db="EMBL/GenBank/DDBJ databases">
        <title>Mating type loci evolution in Malassezia.</title>
        <authorList>
            <person name="Coelho M.A."/>
        </authorList>
    </citation>
    <scope>NUCLEOTIDE SEQUENCE [LARGE SCALE GENOMIC DNA]</scope>
    <source>
        <strain evidence="2 3">CBS 13387</strain>
    </source>
</reference>
<keyword evidence="3" id="KW-1185">Reference proteome</keyword>
<dbReference type="InterPro" id="IPR013078">
    <property type="entry name" value="His_Pase_superF_clade-1"/>
</dbReference>
<dbReference type="PANTHER" id="PTHR48100:SF54">
    <property type="entry name" value="PHOSPHATASE SPAC5H10.03-RELATED"/>
    <property type="match status" value="1"/>
</dbReference>
<dbReference type="Gene3D" id="3.40.50.1240">
    <property type="entry name" value="Phosphoglycerate mutase-like"/>
    <property type="match status" value="1"/>
</dbReference>
<proteinExistence type="predicted"/>
<evidence type="ECO:0008006" key="4">
    <source>
        <dbReference type="Google" id="ProtNLM"/>
    </source>
</evidence>
<dbReference type="Pfam" id="PF00300">
    <property type="entry name" value="His_Phos_1"/>
    <property type="match status" value="1"/>
</dbReference>
<accession>A0AAJ6CJN8</accession>
<dbReference type="InterPro" id="IPR029033">
    <property type="entry name" value="His_PPase_superfam"/>
</dbReference>
<dbReference type="PANTHER" id="PTHR48100">
    <property type="entry name" value="BROAD-SPECIFICITY PHOSPHATASE YOR283W-RELATED"/>
    <property type="match status" value="1"/>
</dbReference>
<dbReference type="Proteomes" id="UP001217582">
    <property type="component" value="Chromosome 3"/>
</dbReference>
<feature type="region of interest" description="Disordered" evidence="1">
    <location>
        <begin position="273"/>
        <end position="295"/>
    </location>
</feature>
<feature type="compositionally biased region" description="Polar residues" evidence="1">
    <location>
        <begin position="279"/>
        <end position="295"/>
    </location>
</feature>
<evidence type="ECO:0000313" key="3">
    <source>
        <dbReference type="Proteomes" id="UP001217582"/>
    </source>
</evidence>
<dbReference type="SUPFAM" id="SSF53254">
    <property type="entry name" value="Phosphoglycerate mutase-like"/>
    <property type="match status" value="1"/>
</dbReference>
<sequence>MHGDNIQALISKMAPTSRIYLTRHAEAEHNATGDSSISDALLTPLGEKQAQRLGLVTPELQSRVELIISSPLRRTLQTTEAGYKDAIKRLNGHASVLCLPQLQECNDVPCDTGSHRSVLEAQEAFAKFNLEHLTPDWTSKQGFYAADSESLEKRAQWVRQFLRERPEQHIAVVAHGDFLRRLTDEPTSYWANAEVRVFEFAPNAVTTDACPLVFVDHVEKGDWKGTASSVDDARTSDLSSMEERVRQIQASVMSQTSELERLDKMLAAAEQKQVHLESQMGSSDPSAQASSKIVF</sequence>
<evidence type="ECO:0000256" key="1">
    <source>
        <dbReference type="SAM" id="MobiDB-lite"/>
    </source>
</evidence>
<name>A0AAJ6CJN8_9BASI</name>
<dbReference type="EMBL" id="CP119918">
    <property type="protein sequence ID" value="WFD15534.1"/>
    <property type="molecule type" value="Genomic_DNA"/>
</dbReference>
<dbReference type="AlphaFoldDB" id="A0AAJ6CJN8"/>
<gene>
    <name evidence="2" type="ORF">MARU1_001552</name>
</gene>
<organism evidence="2 3">
    <name type="scientific">Malassezia arunalokei</name>
    <dbReference type="NCBI Taxonomy" id="1514897"/>
    <lineage>
        <taxon>Eukaryota</taxon>
        <taxon>Fungi</taxon>
        <taxon>Dikarya</taxon>
        <taxon>Basidiomycota</taxon>
        <taxon>Ustilaginomycotina</taxon>
        <taxon>Malasseziomycetes</taxon>
        <taxon>Malasseziales</taxon>
        <taxon>Malasseziaceae</taxon>
        <taxon>Malassezia</taxon>
    </lineage>
</organism>
<dbReference type="SMART" id="SM00855">
    <property type="entry name" value="PGAM"/>
    <property type="match status" value="1"/>
</dbReference>
<dbReference type="GO" id="GO:0016791">
    <property type="term" value="F:phosphatase activity"/>
    <property type="evidence" value="ECO:0007669"/>
    <property type="project" value="TreeGrafter"/>
</dbReference>
<dbReference type="CDD" id="cd07067">
    <property type="entry name" value="HP_PGM_like"/>
    <property type="match status" value="1"/>
</dbReference>
<evidence type="ECO:0000313" key="2">
    <source>
        <dbReference type="EMBL" id="WFD15534.1"/>
    </source>
</evidence>
<dbReference type="InterPro" id="IPR050275">
    <property type="entry name" value="PGM_Phosphatase"/>
</dbReference>
<protein>
    <recommendedName>
        <fullName evidence="4">Phosphoglycerate mutase-like protein</fullName>
    </recommendedName>
</protein>
<dbReference type="GO" id="GO:0005737">
    <property type="term" value="C:cytoplasm"/>
    <property type="evidence" value="ECO:0007669"/>
    <property type="project" value="TreeGrafter"/>
</dbReference>